<organism evidence="2 3">
    <name type="scientific">Vibrio bivalvicida</name>
    <dbReference type="NCBI Taxonomy" id="1276888"/>
    <lineage>
        <taxon>Bacteria</taxon>
        <taxon>Pseudomonadati</taxon>
        <taxon>Pseudomonadota</taxon>
        <taxon>Gammaproteobacteria</taxon>
        <taxon>Vibrionales</taxon>
        <taxon>Vibrionaceae</taxon>
        <taxon>Vibrio</taxon>
        <taxon>Vibrio oreintalis group</taxon>
    </lineage>
</organism>
<protein>
    <submittedName>
        <fullName evidence="2">Glycosyltransferase</fullName>
        <ecNumber evidence="2">2.4.-.-</ecNumber>
    </submittedName>
</protein>
<dbReference type="Gene3D" id="3.90.550.10">
    <property type="entry name" value="Spore Coat Polysaccharide Biosynthesis Protein SpsA, Chain A"/>
    <property type="match status" value="1"/>
</dbReference>
<feature type="domain" description="Glycosyltransferase 2-like" evidence="1">
    <location>
        <begin position="19"/>
        <end position="168"/>
    </location>
</feature>
<dbReference type="EC" id="2.4.-.-" evidence="2"/>
<reference evidence="2 3" key="1">
    <citation type="submission" date="2024-06" db="EMBL/GenBank/DDBJ databases">
        <authorList>
            <person name="Steensen K."/>
            <person name="Seneca J."/>
            <person name="Bartlau N."/>
            <person name="Yu A.X."/>
            <person name="Polz M.F."/>
        </authorList>
    </citation>
    <scope>NUCLEOTIDE SEQUENCE [LARGE SCALE GENOMIC DNA]</scope>
    <source>
        <strain evidence="2 3">1F146</strain>
    </source>
</reference>
<keyword evidence="3" id="KW-1185">Reference proteome</keyword>
<evidence type="ECO:0000313" key="2">
    <source>
        <dbReference type="EMBL" id="MEZ8211352.1"/>
    </source>
</evidence>
<comment type="caution">
    <text evidence="2">The sequence shown here is derived from an EMBL/GenBank/DDBJ whole genome shotgun (WGS) entry which is preliminary data.</text>
</comment>
<evidence type="ECO:0000259" key="1">
    <source>
        <dbReference type="Pfam" id="PF00535"/>
    </source>
</evidence>
<sequence length="281" mass="32557">MGRVRNNVCVLSTAFPVPKNYLLEFFDSFLNQDFIHFDIIIVNDGNSDLDDFSIQYNKLNITTVKPGNSPLENRIRLIEEAIRLKYEYVIFSDIDDKFSYNRVGECVRTLKENDIVVNDITTFNSKGILQRKYLSNRIKNGQKISFKDIETSNIMGLSNTAVKVDLLKELDLNFPEDIIALDWLIYSFLMLKGYEAKFISSCETFYRQHENNTAGMGIITEESIASTAIVKAVHFRTLCDHYEKANALKSEMIAISQDPNKIRELYLNLKNKTIYPLWWEL</sequence>
<keyword evidence="2" id="KW-0808">Transferase</keyword>
<dbReference type="InterPro" id="IPR001173">
    <property type="entry name" value="Glyco_trans_2-like"/>
</dbReference>
<name>A0ABV4MP47_9VIBR</name>
<gene>
    <name evidence="2" type="ORF">ACED39_21530</name>
</gene>
<dbReference type="InterPro" id="IPR029044">
    <property type="entry name" value="Nucleotide-diphossugar_trans"/>
</dbReference>
<dbReference type="GO" id="GO:0016757">
    <property type="term" value="F:glycosyltransferase activity"/>
    <property type="evidence" value="ECO:0007669"/>
    <property type="project" value="UniProtKB-KW"/>
</dbReference>
<keyword evidence="2" id="KW-0328">Glycosyltransferase</keyword>
<accession>A0ABV4MP47</accession>
<dbReference type="Proteomes" id="UP001569151">
    <property type="component" value="Unassembled WGS sequence"/>
</dbReference>
<dbReference type="RefSeq" id="WP_371720308.1">
    <property type="nucleotide sequence ID" value="NZ_JBGOOF010000049.1"/>
</dbReference>
<dbReference type="EMBL" id="JBGOOS010000051">
    <property type="protein sequence ID" value="MEZ8211352.1"/>
    <property type="molecule type" value="Genomic_DNA"/>
</dbReference>
<evidence type="ECO:0000313" key="3">
    <source>
        <dbReference type="Proteomes" id="UP001569151"/>
    </source>
</evidence>
<proteinExistence type="predicted"/>
<dbReference type="Pfam" id="PF00535">
    <property type="entry name" value="Glycos_transf_2"/>
    <property type="match status" value="1"/>
</dbReference>
<dbReference type="SUPFAM" id="SSF53448">
    <property type="entry name" value="Nucleotide-diphospho-sugar transferases"/>
    <property type="match status" value="1"/>
</dbReference>